<evidence type="ECO:0000313" key="2">
    <source>
        <dbReference type="EMBL" id="AEH78646.1"/>
    </source>
</evidence>
<protein>
    <submittedName>
        <fullName evidence="2">Uncharacterized protein</fullName>
    </submittedName>
</protein>
<feature type="region of interest" description="Disordered" evidence="1">
    <location>
        <begin position="17"/>
        <end position="38"/>
    </location>
</feature>
<reference evidence="2 3" key="1">
    <citation type="journal article" date="2011" name="J. Biotechnol.">
        <title>The complete genome sequence of the dominant Sinorhizobium meliloti field isolate SM11 extends the S. meliloti pan-genome.</title>
        <authorList>
            <person name="Schneiker-Bekel S."/>
            <person name="Wibberg D."/>
            <person name="Bekel T."/>
            <person name="Blom J."/>
            <person name="Linke B."/>
            <person name="Neuweger H."/>
            <person name="Stiens M."/>
            <person name="Vorholter F.J."/>
            <person name="Weidner S."/>
            <person name="Goesmann A."/>
            <person name="Puhler A."/>
            <person name="Schluter A."/>
        </authorList>
    </citation>
    <scope>NUCLEOTIDE SEQUENCE [LARGE SCALE GENOMIC DNA]</scope>
    <source>
        <strain evidence="2 3">SM11</strain>
    </source>
</reference>
<dbReference type="KEGG" id="smx:SM11_chr1370"/>
<accession>F7X5Z4</accession>
<evidence type="ECO:0000256" key="1">
    <source>
        <dbReference type="SAM" id="MobiDB-lite"/>
    </source>
</evidence>
<organism evidence="2 3">
    <name type="scientific">Sinorhizobium meliloti (strain SM11)</name>
    <dbReference type="NCBI Taxonomy" id="707241"/>
    <lineage>
        <taxon>Bacteria</taxon>
        <taxon>Pseudomonadati</taxon>
        <taxon>Pseudomonadota</taxon>
        <taxon>Alphaproteobacteria</taxon>
        <taxon>Hyphomicrobiales</taxon>
        <taxon>Rhizobiaceae</taxon>
        <taxon>Sinorhizobium/Ensifer group</taxon>
        <taxon>Sinorhizobium</taxon>
    </lineage>
</organism>
<dbReference type="Proteomes" id="UP000009045">
    <property type="component" value="Chromosome"/>
</dbReference>
<sequence length="92" mass="9538">MAGLLAHGVTILMAARSPDRLGPKNDAAKDRTGSPRLPGVCGIAKGGRFVEEEASCPADRNATPVAFPTCRQTSRDCPCSALKSGEMPDGEP</sequence>
<feature type="compositionally biased region" description="Basic and acidic residues" evidence="1">
    <location>
        <begin position="17"/>
        <end position="33"/>
    </location>
</feature>
<dbReference type="EMBL" id="CP001830">
    <property type="protein sequence ID" value="AEH78646.1"/>
    <property type="molecule type" value="Genomic_DNA"/>
</dbReference>
<dbReference type="HOGENOM" id="CLU_2411607_0_0_5"/>
<gene>
    <name evidence="2" type="ordered locus">SM11_chr1370</name>
</gene>
<feature type="region of interest" description="Disordered" evidence="1">
    <location>
        <begin position="73"/>
        <end position="92"/>
    </location>
</feature>
<evidence type="ECO:0000313" key="3">
    <source>
        <dbReference type="Proteomes" id="UP000009045"/>
    </source>
</evidence>
<name>F7X5Z4_SINMM</name>
<proteinExistence type="predicted"/>
<dbReference type="AlphaFoldDB" id="F7X5Z4"/>